<organism evidence="1 2">
    <name type="scientific">Acetivibrio mesophilus</name>
    <dbReference type="NCBI Taxonomy" id="2487273"/>
    <lineage>
        <taxon>Bacteria</taxon>
        <taxon>Bacillati</taxon>
        <taxon>Bacillota</taxon>
        <taxon>Clostridia</taxon>
        <taxon>Eubacteriales</taxon>
        <taxon>Oscillospiraceae</taxon>
        <taxon>Acetivibrio</taxon>
    </lineage>
</organism>
<protein>
    <submittedName>
        <fullName evidence="1">Stage V sporulation protein AE</fullName>
    </submittedName>
</protein>
<gene>
    <name evidence="1" type="ORF">EFD62_08495</name>
</gene>
<accession>A0A4Q0I5U2</accession>
<dbReference type="RefSeq" id="WP_128705974.1">
    <property type="nucleotide sequence ID" value="NZ_RLII01000008.1"/>
</dbReference>
<proteinExistence type="predicted"/>
<comment type="caution">
    <text evidence="1">The sequence shown here is derived from an EMBL/GenBank/DDBJ whole genome shotgun (WGS) entry which is preliminary data.</text>
</comment>
<evidence type="ECO:0000313" key="1">
    <source>
        <dbReference type="EMBL" id="RXE59175.1"/>
    </source>
</evidence>
<dbReference type="EMBL" id="RLII01000008">
    <property type="protein sequence ID" value="RXE59175.1"/>
    <property type="molecule type" value="Genomic_DNA"/>
</dbReference>
<dbReference type="Pfam" id="PF14097">
    <property type="entry name" value="SpoVAE"/>
    <property type="match status" value="1"/>
</dbReference>
<reference evidence="2" key="1">
    <citation type="submission" date="2018-11" db="EMBL/GenBank/DDBJ databases">
        <title>Genome sequencing of a novel mesophilic and cellulolytic organism within the genus Hungateiclostridium.</title>
        <authorList>
            <person name="Rettenmaier R."/>
            <person name="Liebl W."/>
            <person name="Zverlov V."/>
        </authorList>
    </citation>
    <scope>NUCLEOTIDE SEQUENCE [LARGE SCALE GENOMIC DNA]</scope>
    <source>
        <strain evidence="2">N2K1</strain>
    </source>
</reference>
<sequence length="187" mass="19619">MYKRKVILVTDGDIAAKGAVETAASNIGGRCISFSAGNPTILTGYEIVELIKAAKNDPVVVMVDDRGRKGRGAGESAMESILNNENIEVIGVVAVSSDGKDCNGIKLSCSITREGKVIEGSVDKNGVETRSGKICGDTLSILRGRKDLVIVGMGDPGKMDFYDAVEKGAPITTKALEEVLKRSTVGN</sequence>
<dbReference type="OrthoDB" id="1679631at2"/>
<dbReference type="Proteomes" id="UP000289166">
    <property type="component" value="Unassembled WGS sequence"/>
</dbReference>
<dbReference type="AlphaFoldDB" id="A0A4Q0I5U2"/>
<dbReference type="InterPro" id="IPR025914">
    <property type="entry name" value="SpoVAE"/>
</dbReference>
<evidence type="ECO:0000313" key="2">
    <source>
        <dbReference type="Proteomes" id="UP000289166"/>
    </source>
</evidence>
<keyword evidence="2" id="KW-1185">Reference proteome</keyword>
<name>A0A4Q0I5U2_9FIRM</name>